<dbReference type="PRINTS" id="PR00830">
    <property type="entry name" value="ENDOLAPTASE"/>
</dbReference>
<feature type="active site" evidence="14 16">
    <location>
        <position position="676"/>
    </location>
</feature>
<dbReference type="Gene3D" id="3.40.50.300">
    <property type="entry name" value="P-loop containing nucleotide triphosphate hydrolases"/>
    <property type="match status" value="1"/>
</dbReference>
<dbReference type="GO" id="GO:0005524">
    <property type="term" value="F:ATP binding"/>
    <property type="evidence" value="ECO:0007669"/>
    <property type="project" value="UniProtKB-UniRule"/>
</dbReference>
<dbReference type="InterPro" id="IPR003959">
    <property type="entry name" value="ATPase_AAA_core"/>
</dbReference>
<evidence type="ECO:0000256" key="3">
    <source>
        <dbReference type="ARBA" id="ARBA00022670"/>
    </source>
</evidence>
<dbReference type="InterPro" id="IPR014721">
    <property type="entry name" value="Ribsml_uS5_D2-typ_fold_subgr"/>
</dbReference>
<gene>
    <name evidence="14 22" type="primary">lon</name>
    <name evidence="22" type="ORF">DW099_09140</name>
</gene>
<keyword evidence="3 14" id="KW-0645">Protease</keyword>
<dbReference type="InterPro" id="IPR003111">
    <property type="entry name" value="Lon_prtase_N"/>
</dbReference>
<evidence type="ECO:0000256" key="11">
    <source>
        <dbReference type="ARBA" id="ARBA00066743"/>
    </source>
</evidence>
<evidence type="ECO:0000256" key="6">
    <source>
        <dbReference type="ARBA" id="ARBA00022825"/>
    </source>
</evidence>
<dbReference type="RefSeq" id="WP_118335206.1">
    <property type="nucleotide sequence ID" value="NZ_AP025567.1"/>
</dbReference>
<dbReference type="InterPro" id="IPR027417">
    <property type="entry name" value="P-loop_NTPase"/>
</dbReference>
<dbReference type="CDD" id="cd19500">
    <property type="entry name" value="RecA-like_Lon"/>
    <property type="match status" value="1"/>
</dbReference>
<evidence type="ECO:0000256" key="4">
    <source>
        <dbReference type="ARBA" id="ARBA00022741"/>
    </source>
</evidence>
<dbReference type="FunFam" id="3.40.50.300:FF:000021">
    <property type="entry name" value="Lon protease homolog"/>
    <property type="match status" value="1"/>
</dbReference>
<comment type="subunit">
    <text evidence="14 15">Homohexamer. Organized in a ring with a central cavity.</text>
</comment>
<dbReference type="PIRSF" id="PIRSF001174">
    <property type="entry name" value="Lon_proteas"/>
    <property type="match status" value="1"/>
</dbReference>
<dbReference type="InterPro" id="IPR015947">
    <property type="entry name" value="PUA-like_sf"/>
</dbReference>
<dbReference type="STRING" id="1776384.GCA_900086585_04180"/>
<dbReference type="GO" id="GO:0005737">
    <property type="term" value="C:cytoplasm"/>
    <property type="evidence" value="ECO:0007669"/>
    <property type="project" value="UniProtKB-SubCell"/>
</dbReference>
<dbReference type="SMART" id="SM00464">
    <property type="entry name" value="LON"/>
    <property type="match status" value="1"/>
</dbReference>
<feature type="active site" evidence="14 16">
    <location>
        <position position="719"/>
    </location>
</feature>
<evidence type="ECO:0000256" key="10">
    <source>
        <dbReference type="ARBA" id="ARBA00053875"/>
    </source>
</evidence>
<evidence type="ECO:0000256" key="9">
    <source>
        <dbReference type="ARBA" id="ARBA00050665"/>
    </source>
</evidence>
<dbReference type="GO" id="GO:0016887">
    <property type="term" value="F:ATP hydrolysis activity"/>
    <property type="evidence" value="ECO:0007669"/>
    <property type="project" value="UniProtKB-UniRule"/>
</dbReference>
<dbReference type="PROSITE" id="PS51786">
    <property type="entry name" value="LON_PROTEOLYTIC"/>
    <property type="match status" value="1"/>
</dbReference>
<dbReference type="PANTHER" id="PTHR10046">
    <property type="entry name" value="ATP DEPENDENT LON PROTEASE FAMILY MEMBER"/>
    <property type="match status" value="1"/>
</dbReference>
<evidence type="ECO:0000256" key="7">
    <source>
        <dbReference type="ARBA" id="ARBA00022840"/>
    </source>
</evidence>
<keyword evidence="23" id="KW-1185">Reference proteome</keyword>
<evidence type="ECO:0000256" key="8">
    <source>
        <dbReference type="ARBA" id="ARBA00023016"/>
    </source>
</evidence>
<dbReference type="InterPro" id="IPR008268">
    <property type="entry name" value="Peptidase_S16_AS"/>
</dbReference>
<evidence type="ECO:0000256" key="13">
    <source>
        <dbReference type="ARBA" id="ARBA00082722"/>
    </source>
</evidence>
<sequence length="792" mass="88755">MEDRKELKRAIAVPVFNTVLLPGVTTVIRLGEHDHLLLKKLASEEVAVALPFKQPLGNQELSISDFCNLGVSFLTKRVESGEKGDFLEVKILDRICVESLLKEKEGFLVDYHIDPESDDLDDKSKEEMLSYFRRTVSEICENLQNGDDYRKVVDGIQDINTMITYLSQFMPLSAEERYELLKTDSLKERCLRFMDYLLKQKESIELSIQINEKFSRKANRIYREQVLREQLKAIQEELNEGETVNAKKNDDYRNKIEAAVMPQEVEEAALNELNRLESLGQGSAEENVIRSYLDFLTQMPWKKEEALPIDLTEAKEILNRQHYGLEKVKERILQHLAVMQLKKDKKGSILLLVGPPGTGKTSLGKSIAQALERQYVRLSLGGIRDEAEIRGHRRTYVGAMAGNILKSIKKAGTTNPVMVLDEVDKLMTGGFSGDPASALLEVLDPEQNNTFTDHYLDLPYDLSDVFFIATANTLESIPEPLLDRMETIEISGYTAEEKFHIAKDHLFPAVLEDHGLTREQLIIEETTVRKMIEDYTREAGVRGLKKQLEAIARAVSEKIVLKETELPYEVKEEDLEEMLGHQIARHDRAQQENPPGVVTGLAWTPAGGEILFIEATDMPGSGQVTLTGKLGDVMKESAMISLSLLKSRLPLNSINFKERDLHIHVPSGAVPKDGPSAGIALFTALASLFTGKRVNPQLAMTGEITLRGAVLPIGGLKEKMLGAQRAGITKVLIPRDNVSDLKDLPPEIREQMTVVAVDTIEDVLHETIGITLAPIEHIFLNEQAKPQNVLNL</sequence>
<dbReference type="EC" id="3.4.21.53" evidence="11 14"/>
<evidence type="ECO:0000313" key="22">
    <source>
        <dbReference type="EMBL" id="RHJ88533.1"/>
    </source>
</evidence>
<reference evidence="22 23" key="1">
    <citation type="submission" date="2018-08" db="EMBL/GenBank/DDBJ databases">
        <title>A genome reference for cultivated species of the human gut microbiota.</title>
        <authorList>
            <person name="Zou Y."/>
            <person name="Xue W."/>
            <person name="Luo G."/>
        </authorList>
    </citation>
    <scope>NUCLEOTIDE SEQUENCE [LARGE SCALE GENOMIC DNA]</scope>
    <source>
        <strain evidence="22 23">AM07-24</strain>
    </source>
</reference>
<dbReference type="InterPro" id="IPR027065">
    <property type="entry name" value="Lon_Prtase"/>
</dbReference>
<dbReference type="InterPro" id="IPR020568">
    <property type="entry name" value="Ribosomal_Su5_D2-typ_SF"/>
</dbReference>
<name>A0A415E4G1_9FIRM</name>
<keyword evidence="5 14" id="KW-0378">Hydrolase</keyword>
<evidence type="ECO:0000259" key="21">
    <source>
        <dbReference type="PROSITE" id="PS51787"/>
    </source>
</evidence>
<dbReference type="GO" id="GO:0043565">
    <property type="term" value="F:sequence-specific DNA binding"/>
    <property type="evidence" value="ECO:0007669"/>
    <property type="project" value="UniProtKB-UniRule"/>
</dbReference>
<dbReference type="GO" id="GO:0004252">
    <property type="term" value="F:serine-type endopeptidase activity"/>
    <property type="evidence" value="ECO:0007669"/>
    <property type="project" value="UniProtKB-UniRule"/>
</dbReference>
<evidence type="ECO:0000256" key="5">
    <source>
        <dbReference type="ARBA" id="ARBA00022801"/>
    </source>
</evidence>
<dbReference type="HAMAP" id="MF_01973">
    <property type="entry name" value="lon_bact"/>
    <property type="match status" value="1"/>
</dbReference>
<keyword evidence="7 14" id="KW-0067">ATP-binding</keyword>
<dbReference type="Gene3D" id="3.30.230.10">
    <property type="match status" value="1"/>
</dbReference>
<dbReference type="SUPFAM" id="SSF54211">
    <property type="entry name" value="Ribosomal protein S5 domain 2-like"/>
    <property type="match status" value="1"/>
</dbReference>
<evidence type="ECO:0000256" key="12">
    <source>
        <dbReference type="ARBA" id="ARBA00071934"/>
    </source>
</evidence>
<dbReference type="SUPFAM" id="SSF52540">
    <property type="entry name" value="P-loop containing nucleoside triphosphate hydrolases"/>
    <property type="match status" value="1"/>
</dbReference>
<dbReference type="EMBL" id="QRMS01000002">
    <property type="protein sequence ID" value="RHJ88533.1"/>
    <property type="molecule type" value="Genomic_DNA"/>
</dbReference>
<dbReference type="InterPro" id="IPR003593">
    <property type="entry name" value="AAA+_ATPase"/>
</dbReference>
<organism evidence="22 23">
    <name type="scientific">Emergencia timonensis</name>
    <dbReference type="NCBI Taxonomy" id="1776384"/>
    <lineage>
        <taxon>Bacteria</taxon>
        <taxon>Bacillati</taxon>
        <taxon>Bacillota</taxon>
        <taxon>Clostridia</taxon>
        <taxon>Peptostreptococcales</taxon>
        <taxon>Anaerovoracaceae</taxon>
        <taxon>Emergencia</taxon>
    </lineage>
</organism>
<evidence type="ECO:0000256" key="1">
    <source>
        <dbReference type="ARBA" id="ARBA00004496"/>
    </source>
</evidence>
<evidence type="ECO:0000256" key="14">
    <source>
        <dbReference type="HAMAP-Rule" id="MF_01973"/>
    </source>
</evidence>
<keyword evidence="2 14" id="KW-0963">Cytoplasm</keyword>
<evidence type="ECO:0000256" key="2">
    <source>
        <dbReference type="ARBA" id="ARBA00022490"/>
    </source>
</evidence>
<feature type="domain" description="Lon proteolytic" evidence="20">
    <location>
        <begin position="592"/>
        <end position="770"/>
    </location>
</feature>
<comment type="catalytic activity">
    <reaction evidence="9 14 15 18">
        <text>Hydrolysis of proteins in presence of ATP.</text>
        <dbReference type="EC" id="3.4.21.53"/>
    </reaction>
</comment>
<evidence type="ECO:0000256" key="15">
    <source>
        <dbReference type="PIRNR" id="PIRNR001174"/>
    </source>
</evidence>
<feature type="binding site" evidence="14 17">
    <location>
        <begin position="354"/>
        <end position="361"/>
    </location>
    <ligand>
        <name>ATP</name>
        <dbReference type="ChEBI" id="CHEBI:30616"/>
    </ligand>
</feature>
<comment type="function">
    <text evidence="10 14">ATP-dependent serine protease that mediates the selective degradation of mutant and abnormal proteins as well as certain short-lived regulatory proteins. Required for cellular homeostasis and for survival from DNA damage and developmental changes induced by stress. Degrades polypeptides processively to yield small peptide fragments that are 5 to 10 amino acids long. Binds to DNA in a double-stranded, site-specific manner.</text>
</comment>
<evidence type="ECO:0000259" key="20">
    <source>
        <dbReference type="PROSITE" id="PS51786"/>
    </source>
</evidence>
<dbReference type="InterPro" id="IPR008269">
    <property type="entry name" value="Lon_proteolytic"/>
</dbReference>
<accession>A0A415E4G1</accession>
<dbReference type="OrthoDB" id="9803599at2"/>
<dbReference type="InterPro" id="IPR054594">
    <property type="entry name" value="Lon_lid"/>
</dbReference>
<dbReference type="AlphaFoldDB" id="A0A415E4G1"/>
<dbReference type="InterPro" id="IPR027543">
    <property type="entry name" value="Lon_bac"/>
</dbReference>
<dbReference type="Pfam" id="PF22667">
    <property type="entry name" value="Lon_lid"/>
    <property type="match status" value="1"/>
</dbReference>
<evidence type="ECO:0000256" key="17">
    <source>
        <dbReference type="PIRSR" id="PIRSR001174-2"/>
    </source>
</evidence>
<dbReference type="GO" id="GO:0004176">
    <property type="term" value="F:ATP-dependent peptidase activity"/>
    <property type="evidence" value="ECO:0007669"/>
    <property type="project" value="UniProtKB-UniRule"/>
</dbReference>
<dbReference type="GO" id="GO:0006515">
    <property type="term" value="P:protein quality control for misfolded or incompletely synthesized proteins"/>
    <property type="evidence" value="ECO:0007669"/>
    <property type="project" value="UniProtKB-UniRule"/>
</dbReference>
<dbReference type="NCBIfam" id="TIGR00763">
    <property type="entry name" value="lon"/>
    <property type="match status" value="1"/>
</dbReference>
<dbReference type="Pfam" id="PF00004">
    <property type="entry name" value="AAA"/>
    <property type="match status" value="1"/>
</dbReference>
<comment type="similarity">
    <text evidence="14 15 18 19">Belongs to the peptidase S16 family.</text>
</comment>
<dbReference type="GO" id="GO:0034605">
    <property type="term" value="P:cellular response to heat"/>
    <property type="evidence" value="ECO:0007669"/>
    <property type="project" value="UniProtKB-UniRule"/>
</dbReference>
<protein>
    <recommendedName>
        <fullName evidence="12 14">Lon protease</fullName>
        <ecNumber evidence="11 14">3.4.21.53</ecNumber>
    </recommendedName>
    <alternativeName>
        <fullName evidence="13 14">ATP-dependent protease La</fullName>
    </alternativeName>
</protein>
<evidence type="ECO:0000313" key="23">
    <source>
        <dbReference type="Proteomes" id="UP000284841"/>
    </source>
</evidence>
<evidence type="ECO:0000256" key="16">
    <source>
        <dbReference type="PIRSR" id="PIRSR001174-1"/>
    </source>
</evidence>
<dbReference type="SMART" id="SM00382">
    <property type="entry name" value="AAA"/>
    <property type="match status" value="1"/>
</dbReference>
<dbReference type="Pfam" id="PF05362">
    <property type="entry name" value="Lon_C"/>
    <property type="match status" value="1"/>
</dbReference>
<comment type="caution">
    <text evidence="22">The sequence shown here is derived from an EMBL/GenBank/DDBJ whole genome shotgun (WGS) entry which is preliminary data.</text>
</comment>
<dbReference type="InterPro" id="IPR004815">
    <property type="entry name" value="Lon_bac/euk-typ"/>
</dbReference>
<evidence type="ECO:0000256" key="19">
    <source>
        <dbReference type="RuleBase" id="RU000591"/>
    </source>
</evidence>
<comment type="induction">
    <text evidence="14">By heat shock.</text>
</comment>
<dbReference type="Pfam" id="PF02190">
    <property type="entry name" value="LON_substr_bdg"/>
    <property type="match status" value="1"/>
</dbReference>
<keyword evidence="6 14" id="KW-0720">Serine protease</keyword>
<keyword evidence="4 14" id="KW-0547">Nucleotide-binding</keyword>
<keyword evidence="8 14" id="KW-0346">Stress response</keyword>
<dbReference type="Gene3D" id="1.20.5.5270">
    <property type="match status" value="1"/>
</dbReference>
<proteinExistence type="evidence at transcript level"/>
<evidence type="ECO:0000256" key="18">
    <source>
        <dbReference type="PROSITE-ProRule" id="PRU01122"/>
    </source>
</evidence>
<dbReference type="Gene3D" id="1.10.8.60">
    <property type="match status" value="1"/>
</dbReference>
<feature type="domain" description="Lon N-terminal" evidence="21">
    <location>
        <begin position="10"/>
        <end position="201"/>
    </location>
</feature>
<dbReference type="FunFam" id="1.20.5.5270:FF:000002">
    <property type="entry name" value="Lon protease homolog"/>
    <property type="match status" value="1"/>
</dbReference>
<dbReference type="PROSITE" id="PS51787">
    <property type="entry name" value="LON_N"/>
    <property type="match status" value="1"/>
</dbReference>
<comment type="subcellular location">
    <subcellularLocation>
        <location evidence="1 14 15">Cytoplasm</location>
    </subcellularLocation>
</comment>
<dbReference type="PROSITE" id="PS01046">
    <property type="entry name" value="LON_SER"/>
    <property type="match status" value="1"/>
</dbReference>
<dbReference type="Proteomes" id="UP000284841">
    <property type="component" value="Unassembled WGS sequence"/>
</dbReference>
<dbReference type="SUPFAM" id="SSF88697">
    <property type="entry name" value="PUA domain-like"/>
    <property type="match status" value="1"/>
</dbReference>
<dbReference type="Gene3D" id="1.20.58.1480">
    <property type="match status" value="1"/>
</dbReference>